<dbReference type="PANTHER" id="PTHR10166">
    <property type="entry name" value="VOLTAGE-DEPENDENT CALCIUM CHANNEL SUBUNIT ALPHA-2/DELTA-RELATED"/>
    <property type="match status" value="1"/>
</dbReference>
<keyword evidence="2" id="KW-0472">Membrane</keyword>
<gene>
    <name evidence="5" type="ORF">R1flu_026427</name>
</gene>
<evidence type="ECO:0000256" key="3">
    <source>
        <dbReference type="SAM" id="SignalP"/>
    </source>
</evidence>
<dbReference type="AlphaFoldDB" id="A0ABD1XFW9"/>
<dbReference type="PANTHER" id="PTHR10166:SF37">
    <property type="entry name" value="STOLID, ISOFORM H"/>
    <property type="match status" value="1"/>
</dbReference>
<dbReference type="PROSITE" id="PS50234">
    <property type="entry name" value="VWFA"/>
    <property type="match status" value="1"/>
</dbReference>
<name>A0ABD1XFW9_9MARC</name>
<evidence type="ECO:0000256" key="1">
    <source>
        <dbReference type="SAM" id="MobiDB-lite"/>
    </source>
</evidence>
<keyword evidence="2" id="KW-0812">Transmembrane</keyword>
<proteinExistence type="predicted"/>
<organism evidence="5 6">
    <name type="scientific">Riccia fluitans</name>
    <dbReference type="NCBI Taxonomy" id="41844"/>
    <lineage>
        <taxon>Eukaryota</taxon>
        <taxon>Viridiplantae</taxon>
        <taxon>Streptophyta</taxon>
        <taxon>Embryophyta</taxon>
        <taxon>Marchantiophyta</taxon>
        <taxon>Marchantiopsida</taxon>
        <taxon>Marchantiidae</taxon>
        <taxon>Marchantiales</taxon>
        <taxon>Ricciaceae</taxon>
        <taxon>Riccia</taxon>
    </lineage>
</organism>
<dbReference type="InterPro" id="IPR002035">
    <property type="entry name" value="VWF_A"/>
</dbReference>
<evidence type="ECO:0000259" key="4">
    <source>
        <dbReference type="PROSITE" id="PS50234"/>
    </source>
</evidence>
<dbReference type="EMBL" id="JBHFFA010000008">
    <property type="protein sequence ID" value="KAL2607854.1"/>
    <property type="molecule type" value="Genomic_DNA"/>
</dbReference>
<keyword evidence="6" id="KW-1185">Reference proteome</keyword>
<dbReference type="Proteomes" id="UP001605036">
    <property type="component" value="Unassembled WGS sequence"/>
</dbReference>
<protein>
    <recommendedName>
        <fullName evidence="4">VWFA domain-containing protein</fullName>
    </recommendedName>
</protein>
<feature type="region of interest" description="Disordered" evidence="1">
    <location>
        <begin position="532"/>
        <end position="556"/>
    </location>
</feature>
<feature type="chain" id="PRO_5044768967" description="VWFA domain-containing protein" evidence="3">
    <location>
        <begin position="18"/>
        <end position="556"/>
    </location>
</feature>
<feature type="signal peptide" evidence="3">
    <location>
        <begin position="1"/>
        <end position="17"/>
    </location>
</feature>
<dbReference type="InterPro" id="IPR051173">
    <property type="entry name" value="Ca_channel_alpha-2/delta"/>
</dbReference>
<feature type="transmembrane region" description="Helical" evidence="2">
    <location>
        <begin position="501"/>
        <end position="521"/>
    </location>
</feature>
<sequence>MFRALVLTLLLSPFMKRENVLVHGAVNPDAADFFTSIEKSVQLIAESALSNYKNRQRTLSPRANENQMTCDAQMTVCAQKGLDTQAFEKVYGDVQYGGPFNFIAWSMFGAANGVFRVYPGMELPPNNCSTRTYDPRKRVWYKAVTGVSKQVVVMIDAGSPMAKPLSMTLHQSVQVVYAAKLIVKEFLDTLNTYDVVSVYTFDSTGAQRITDRVQISDEESQAQRTLKEAIDNITVSALVAEANLTRGLETVLLPEGSPDGFDNSPNLAPNLKILLVITAGELLDTTTRATSMPTSVSDSITTNQVRTFIYHLKDTSLGTNSSQFTALKTISCKIGGVYNQIPRENILDDPLSSLQSFYSYVAYLRFYNLDNKSCLWVPSYTAASNMGDVTAVSYPVFDGSVLIGVANIDLIGSRIDAKWHNALTAWKPPYDIKHSTGTPVNCSASLRSDDPPCSDNGAFKRVLCLDKSLAFADTTIDYNKRTCCEGECVPDKPGLNWKVKIIAPCVPVLVVVFAVCLFLCIRRKNKTRENVQRARLGNGGTHPNGETDPNGWDNPF</sequence>
<comment type="caution">
    <text evidence="5">The sequence shown here is derived from an EMBL/GenBank/DDBJ whole genome shotgun (WGS) entry which is preliminary data.</text>
</comment>
<dbReference type="InterPro" id="IPR036465">
    <property type="entry name" value="vWFA_dom_sf"/>
</dbReference>
<accession>A0ABD1XFW9</accession>
<feature type="domain" description="VWFA" evidence="4">
    <location>
        <begin position="150"/>
        <end position="361"/>
    </location>
</feature>
<evidence type="ECO:0000313" key="5">
    <source>
        <dbReference type="EMBL" id="KAL2607854.1"/>
    </source>
</evidence>
<keyword evidence="3" id="KW-0732">Signal</keyword>
<evidence type="ECO:0000313" key="6">
    <source>
        <dbReference type="Proteomes" id="UP001605036"/>
    </source>
</evidence>
<evidence type="ECO:0000256" key="2">
    <source>
        <dbReference type="SAM" id="Phobius"/>
    </source>
</evidence>
<dbReference type="Gene3D" id="3.40.50.410">
    <property type="entry name" value="von Willebrand factor, type A domain"/>
    <property type="match status" value="1"/>
</dbReference>
<reference evidence="5 6" key="1">
    <citation type="submission" date="2024-09" db="EMBL/GenBank/DDBJ databases">
        <title>Chromosome-scale assembly of Riccia fluitans.</title>
        <authorList>
            <person name="Paukszto L."/>
            <person name="Sawicki J."/>
            <person name="Karawczyk K."/>
            <person name="Piernik-Szablinska J."/>
            <person name="Szczecinska M."/>
            <person name="Mazdziarz M."/>
        </authorList>
    </citation>
    <scope>NUCLEOTIDE SEQUENCE [LARGE SCALE GENOMIC DNA]</scope>
    <source>
        <strain evidence="5">Rf_01</strain>
        <tissue evidence="5">Aerial parts of the thallus</tissue>
    </source>
</reference>
<keyword evidence="2" id="KW-1133">Transmembrane helix</keyword>